<comment type="subcellular location">
    <subcellularLocation>
        <location evidence="1">Membrane</location>
        <topology evidence="1">Multi-pass membrane protein</topology>
    </subcellularLocation>
</comment>
<reference evidence="9 10" key="1">
    <citation type="journal article" date="2018" name="Microb. Genom.">
        <title>Expanding an expanded genome: long-read sequencing of Trypanosoma cruzi.</title>
        <authorList>
            <person name="Berna L."/>
            <person name="Rodriguez M."/>
            <person name="Chiribao M.L."/>
            <person name="Parodi-Talice A."/>
            <person name="Pita S."/>
            <person name="Rijo G."/>
            <person name="Alvarez-Valin F."/>
            <person name="Robello C."/>
        </authorList>
    </citation>
    <scope>NUCLEOTIDE SEQUENCE [LARGE SCALE GENOMIC DNA]</scope>
    <source>
        <strain evidence="9 10">Dm28c</strain>
    </source>
</reference>
<dbReference type="EMBL" id="PRFA01000011">
    <property type="protein sequence ID" value="PWU98630.1"/>
    <property type="molecule type" value="Genomic_DNA"/>
</dbReference>
<dbReference type="VEuPathDB" id="TriTrypDB:C3747_45g84"/>
<feature type="transmembrane region" description="Helical" evidence="7">
    <location>
        <begin position="27"/>
        <end position="47"/>
    </location>
</feature>
<keyword evidence="2 7" id="KW-0808">Transferase</keyword>
<dbReference type="PANTHER" id="PTHR22883:SF478">
    <property type="entry name" value="PALMITOYLTRANSFERASE"/>
    <property type="match status" value="1"/>
</dbReference>
<name>A0A2V2VQQ2_TRYCR</name>
<evidence type="ECO:0000256" key="4">
    <source>
        <dbReference type="ARBA" id="ARBA00022989"/>
    </source>
</evidence>
<dbReference type="GO" id="GO:0005794">
    <property type="term" value="C:Golgi apparatus"/>
    <property type="evidence" value="ECO:0007669"/>
    <property type="project" value="TreeGrafter"/>
</dbReference>
<dbReference type="VEuPathDB" id="TriTrypDB:ECC02_002329"/>
<accession>A0A2V2VQQ2</accession>
<dbReference type="VEuPathDB" id="TriTrypDB:TcG_06591"/>
<dbReference type="VEuPathDB" id="TriTrypDB:TCDM_08311"/>
<dbReference type="InterPro" id="IPR039859">
    <property type="entry name" value="PFA4/ZDH16/20/ERF2-like"/>
</dbReference>
<evidence type="ECO:0000259" key="8">
    <source>
        <dbReference type="Pfam" id="PF01529"/>
    </source>
</evidence>
<feature type="transmembrane region" description="Helical" evidence="7">
    <location>
        <begin position="160"/>
        <end position="184"/>
    </location>
</feature>
<comment type="caution">
    <text evidence="9">The sequence shown here is derived from an EMBL/GenBank/DDBJ whole genome shotgun (WGS) entry which is preliminary data.</text>
</comment>
<feature type="domain" description="Palmitoyltransferase DHHC" evidence="8">
    <location>
        <begin position="114"/>
        <end position="249"/>
    </location>
</feature>
<sequence length="300" mass="33451">MSGFWSVQRVGNIRVCFGGALCFGPDYAFMVATMLLIVVCSLLFLIYTTLLGARVVCGCGAVVTLGFMFRCATIDPGICPKDASLLEGAPPREAPVEEVFYVDAHGREQHASVERKWCYCCNNYRPLRAIHCRFCDVCIARRDHHCPWVGTCVGERNYRFYFLFLWSTLCLTLTVLTGGIWSLVGRMKVLSREVSYANRSAFLGALAETHFVEPLLVLVAIVTCCLVFPLAAYHTMLVARNMTTVEEMRGESGQVHYYDRGYCLENMKASLCAPIPPSNLVQLTRQCTSSMNIVVETAEV</sequence>
<evidence type="ECO:0000313" key="9">
    <source>
        <dbReference type="EMBL" id="PWU98630.1"/>
    </source>
</evidence>
<dbReference type="VEuPathDB" id="TriTrypDB:TcBrA4_0081930"/>
<keyword evidence="6 7" id="KW-0012">Acyltransferase</keyword>
<dbReference type="VEuPathDB" id="TriTrypDB:BCY84_13606"/>
<keyword evidence="3 7" id="KW-0812">Transmembrane</keyword>
<dbReference type="PROSITE" id="PS50216">
    <property type="entry name" value="DHHC"/>
    <property type="match status" value="1"/>
</dbReference>
<keyword evidence="5 7" id="KW-0472">Membrane</keyword>
<evidence type="ECO:0000256" key="1">
    <source>
        <dbReference type="ARBA" id="ARBA00004141"/>
    </source>
</evidence>
<dbReference type="Pfam" id="PF01529">
    <property type="entry name" value="DHHC"/>
    <property type="match status" value="1"/>
</dbReference>
<dbReference type="GO" id="GO:0005783">
    <property type="term" value="C:endoplasmic reticulum"/>
    <property type="evidence" value="ECO:0007669"/>
    <property type="project" value="TreeGrafter"/>
</dbReference>
<organism evidence="9 10">
    <name type="scientific">Trypanosoma cruzi</name>
    <dbReference type="NCBI Taxonomy" id="5693"/>
    <lineage>
        <taxon>Eukaryota</taxon>
        <taxon>Discoba</taxon>
        <taxon>Euglenozoa</taxon>
        <taxon>Kinetoplastea</taxon>
        <taxon>Metakinetoplastina</taxon>
        <taxon>Trypanosomatida</taxon>
        <taxon>Trypanosomatidae</taxon>
        <taxon>Trypanosoma</taxon>
        <taxon>Schizotrypanum</taxon>
    </lineage>
</organism>
<evidence type="ECO:0000256" key="5">
    <source>
        <dbReference type="ARBA" id="ARBA00023136"/>
    </source>
</evidence>
<evidence type="ECO:0000256" key="7">
    <source>
        <dbReference type="RuleBase" id="RU079119"/>
    </source>
</evidence>
<dbReference type="GO" id="GO:0019706">
    <property type="term" value="F:protein-cysteine S-palmitoyltransferase activity"/>
    <property type="evidence" value="ECO:0007669"/>
    <property type="project" value="UniProtKB-EC"/>
</dbReference>
<dbReference type="EC" id="2.3.1.225" evidence="7"/>
<comment type="similarity">
    <text evidence="7">Belongs to the DHHC palmitoyltransferase family.</text>
</comment>
<keyword evidence="4 7" id="KW-1133">Transmembrane helix</keyword>
<dbReference type="VEuPathDB" id="TriTrypDB:Tc_MARK_5119"/>
<dbReference type="AlphaFoldDB" id="A0A2V2VQQ2"/>
<evidence type="ECO:0000256" key="6">
    <source>
        <dbReference type="ARBA" id="ARBA00023315"/>
    </source>
</evidence>
<dbReference type="PANTHER" id="PTHR22883">
    <property type="entry name" value="ZINC FINGER DHHC DOMAIN CONTAINING PROTEIN"/>
    <property type="match status" value="1"/>
</dbReference>
<dbReference type="VEuPathDB" id="TriTrypDB:TCSYLVIO_006419"/>
<comment type="catalytic activity">
    <reaction evidence="7">
        <text>L-cysteinyl-[protein] + hexadecanoyl-CoA = S-hexadecanoyl-L-cysteinyl-[protein] + CoA</text>
        <dbReference type="Rhea" id="RHEA:36683"/>
        <dbReference type="Rhea" id="RHEA-COMP:10131"/>
        <dbReference type="Rhea" id="RHEA-COMP:11032"/>
        <dbReference type="ChEBI" id="CHEBI:29950"/>
        <dbReference type="ChEBI" id="CHEBI:57287"/>
        <dbReference type="ChEBI" id="CHEBI:57379"/>
        <dbReference type="ChEBI" id="CHEBI:74151"/>
        <dbReference type="EC" id="2.3.1.225"/>
    </reaction>
</comment>
<dbReference type="GO" id="GO:0016020">
    <property type="term" value="C:membrane"/>
    <property type="evidence" value="ECO:0007669"/>
    <property type="project" value="UniProtKB-SubCell"/>
</dbReference>
<dbReference type="VEuPathDB" id="TriTrypDB:TcCL_NonESM13461"/>
<dbReference type="InterPro" id="IPR001594">
    <property type="entry name" value="Palmitoyltrfase_DHHC"/>
</dbReference>
<dbReference type="OrthoDB" id="4096362at2759"/>
<proteinExistence type="inferred from homology"/>
<dbReference type="GO" id="GO:0006612">
    <property type="term" value="P:protein targeting to membrane"/>
    <property type="evidence" value="ECO:0007669"/>
    <property type="project" value="TreeGrafter"/>
</dbReference>
<dbReference type="VEuPathDB" id="TriTrypDB:C4B63_11g482"/>
<evidence type="ECO:0000313" key="10">
    <source>
        <dbReference type="Proteomes" id="UP000246121"/>
    </source>
</evidence>
<gene>
    <name evidence="9" type="ORF">C4B63_11g482</name>
</gene>
<dbReference type="Proteomes" id="UP000246121">
    <property type="component" value="Unassembled WGS sequence"/>
</dbReference>
<evidence type="ECO:0000256" key="2">
    <source>
        <dbReference type="ARBA" id="ARBA00022679"/>
    </source>
</evidence>
<feature type="transmembrane region" description="Helical" evidence="7">
    <location>
        <begin position="215"/>
        <end position="239"/>
    </location>
</feature>
<protein>
    <recommendedName>
        <fullName evidence="7">Palmitoyltransferase</fullName>
        <ecNumber evidence="7">2.3.1.225</ecNumber>
    </recommendedName>
</protein>
<dbReference type="VEuPathDB" id="TriTrypDB:TcCLB.508479.200"/>
<evidence type="ECO:0000256" key="3">
    <source>
        <dbReference type="ARBA" id="ARBA00022692"/>
    </source>
</evidence>
<comment type="domain">
    <text evidence="7">The DHHC domain is required for palmitoyltransferase activity.</text>
</comment>